<accession>A0A7D9HAF4</accession>
<sequence>MNGYILCDDTIFPCSKIVKLTENGKDFTVSLSAKHRGEEGIRTHYIRLQWCTSHYDIPVIEFVADAKPVGIDPIFAWFDGQLVQIISVYGNEESRMFYGFCDICGAQPYGIIKCDEKLHRVREIQDKIAVLRKKTTILEKDCQNPTITREGLNDQIETLKGILKLTIDTTKL</sequence>
<comment type="caution">
    <text evidence="1">The sequence shown here is derived from an EMBL/GenBank/DDBJ whole genome shotgun (WGS) entry which is preliminary data.</text>
</comment>
<evidence type="ECO:0000313" key="2">
    <source>
        <dbReference type="Proteomes" id="UP001152795"/>
    </source>
</evidence>
<protein>
    <submittedName>
        <fullName evidence="1">Uncharacterized protein</fullName>
    </submittedName>
</protein>
<dbReference type="Proteomes" id="UP001152795">
    <property type="component" value="Unassembled WGS sequence"/>
</dbReference>
<name>A0A7D9HAF4_PARCT</name>
<dbReference type="EMBL" id="CACRXK020000082">
    <property type="protein sequence ID" value="CAB3977971.1"/>
    <property type="molecule type" value="Genomic_DNA"/>
</dbReference>
<dbReference type="AlphaFoldDB" id="A0A7D9HAF4"/>
<proteinExistence type="predicted"/>
<gene>
    <name evidence="1" type="ORF">PACLA_8A062794</name>
</gene>
<keyword evidence="2" id="KW-1185">Reference proteome</keyword>
<evidence type="ECO:0000313" key="1">
    <source>
        <dbReference type="EMBL" id="CAB3977971.1"/>
    </source>
</evidence>
<organism evidence="1 2">
    <name type="scientific">Paramuricea clavata</name>
    <name type="common">Red gorgonian</name>
    <name type="synonym">Violescent sea-whip</name>
    <dbReference type="NCBI Taxonomy" id="317549"/>
    <lineage>
        <taxon>Eukaryota</taxon>
        <taxon>Metazoa</taxon>
        <taxon>Cnidaria</taxon>
        <taxon>Anthozoa</taxon>
        <taxon>Octocorallia</taxon>
        <taxon>Malacalcyonacea</taxon>
        <taxon>Plexauridae</taxon>
        <taxon>Paramuricea</taxon>
    </lineage>
</organism>
<reference evidence="1" key="1">
    <citation type="submission" date="2020-04" db="EMBL/GenBank/DDBJ databases">
        <authorList>
            <person name="Alioto T."/>
            <person name="Alioto T."/>
            <person name="Gomez Garrido J."/>
        </authorList>
    </citation>
    <scope>NUCLEOTIDE SEQUENCE</scope>
    <source>
        <strain evidence="1">A484AB</strain>
    </source>
</reference>